<evidence type="ECO:0000259" key="3">
    <source>
        <dbReference type="PROSITE" id="PS50977"/>
    </source>
</evidence>
<evidence type="ECO:0000256" key="2">
    <source>
        <dbReference type="PROSITE-ProRule" id="PRU00335"/>
    </source>
</evidence>
<gene>
    <name evidence="4" type="ORF">HNR61_006226</name>
</gene>
<feature type="domain" description="HTH tetR-type" evidence="3">
    <location>
        <begin position="11"/>
        <end position="71"/>
    </location>
</feature>
<reference evidence="4 5" key="1">
    <citation type="submission" date="2020-08" db="EMBL/GenBank/DDBJ databases">
        <title>Genomic Encyclopedia of Type Strains, Phase IV (KMG-IV): sequencing the most valuable type-strain genomes for metagenomic binning, comparative biology and taxonomic classification.</title>
        <authorList>
            <person name="Goeker M."/>
        </authorList>
    </citation>
    <scope>NUCLEOTIDE SEQUENCE [LARGE SCALE GENOMIC DNA]</scope>
    <source>
        <strain evidence="4 5">DSM 44197</strain>
    </source>
</reference>
<proteinExistence type="predicted"/>
<sequence length="346" mass="36693">MVRRSRAEQQEHNRRLVLAAALEEFTERGFRATKIDDIAERAGLTRGAVYSNFPGKRALYFSVLADLAERPTEPVPAGTDVREALAAFARARLAGLPLTVGDQHRLGADLVPEILAQEPSRQAYAQLMKVSALLLGLALERLRPYAGRLVPLAETVLTTLHGAEQLTSAAPGFVEPFDVVGACAQLAGLDLAGGWPPAHLDFAPPARPADDPWRPPPALDAVTDAPAPLGEDGVVLVLGLHRLEAVEEAVRAGGAPVTAVLVSGRPAELGPLARLVVADLCRCLRQAFPSKAWPRLRLVHDPSGEVARAAGVTAVSDLTETALQVRSNRITGRAEGRGACHSVAAR</sequence>
<dbReference type="GO" id="GO:0000976">
    <property type="term" value="F:transcription cis-regulatory region binding"/>
    <property type="evidence" value="ECO:0007669"/>
    <property type="project" value="TreeGrafter"/>
</dbReference>
<dbReference type="PANTHER" id="PTHR30055">
    <property type="entry name" value="HTH-TYPE TRANSCRIPTIONAL REGULATOR RUTR"/>
    <property type="match status" value="1"/>
</dbReference>
<dbReference type="PROSITE" id="PS50977">
    <property type="entry name" value="HTH_TETR_2"/>
    <property type="match status" value="1"/>
</dbReference>
<comment type="caution">
    <text evidence="4">The sequence shown here is derived from an EMBL/GenBank/DDBJ whole genome shotgun (WGS) entry which is preliminary data.</text>
</comment>
<dbReference type="AlphaFoldDB" id="A0A7W3QPF1"/>
<dbReference type="InterPro" id="IPR009057">
    <property type="entry name" value="Homeodomain-like_sf"/>
</dbReference>
<dbReference type="GO" id="GO:0003700">
    <property type="term" value="F:DNA-binding transcription factor activity"/>
    <property type="evidence" value="ECO:0007669"/>
    <property type="project" value="TreeGrafter"/>
</dbReference>
<evidence type="ECO:0000313" key="5">
    <source>
        <dbReference type="Proteomes" id="UP000572680"/>
    </source>
</evidence>
<dbReference type="InterPro" id="IPR001647">
    <property type="entry name" value="HTH_TetR"/>
</dbReference>
<dbReference type="Gene3D" id="1.10.357.10">
    <property type="entry name" value="Tetracycline Repressor, domain 2"/>
    <property type="match status" value="1"/>
</dbReference>
<dbReference type="RefSeq" id="WP_182846625.1">
    <property type="nucleotide sequence ID" value="NZ_BAAALP010000011.1"/>
</dbReference>
<keyword evidence="5" id="KW-1185">Reference proteome</keyword>
<keyword evidence="1 2" id="KW-0238">DNA-binding</keyword>
<dbReference type="SUPFAM" id="SSF46689">
    <property type="entry name" value="Homeodomain-like"/>
    <property type="match status" value="1"/>
</dbReference>
<dbReference type="PANTHER" id="PTHR30055:SF226">
    <property type="entry name" value="HTH-TYPE TRANSCRIPTIONAL REGULATOR PKSA"/>
    <property type="match status" value="1"/>
</dbReference>
<feature type="DNA-binding region" description="H-T-H motif" evidence="2">
    <location>
        <begin position="34"/>
        <end position="53"/>
    </location>
</feature>
<evidence type="ECO:0000256" key="1">
    <source>
        <dbReference type="ARBA" id="ARBA00023125"/>
    </source>
</evidence>
<evidence type="ECO:0000313" key="4">
    <source>
        <dbReference type="EMBL" id="MBA8954569.1"/>
    </source>
</evidence>
<organism evidence="4 5">
    <name type="scientific">Actinomadura namibiensis</name>
    <dbReference type="NCBI Taxonomy" id="182080"/>
    <lineage>
        <taxon>Bacteria</taxon>
        <taxon>Bacillati</taxon>
        <taxon>Actinomycetota</taxon>
        <taxon>Actinomycetes</taxon>
        <taxon>Streptosporangiales</taxon>
        <taxon>Thermomonosporaceae</taxon>
        <taxon>Actinomadura</taxon>
    </lineage>
</organism>
<dbReference type="Pfam" id="PF00440">
    <property type="entry name" value="TetR_N"/>
    <property type="match status" value="1"/>
</dbReference>
<dbReference type="PRINTS" id="PR00455">
    <property type="entry name" value="HTHTETR"/>
</dbReference>
<accession>A0A7W3QPF1</accession>
<dbReference type="Proteomes" id="UP000572680">
    <property type="component" value="Unassembled WGS sequence"/>
</dbReference>
<protein>
    <submittedName>
        <fullName evidence="4">AcrR family transcriptional regulator</fullName>
    </submittedName>
</protein>
<dbReference type="InterPro" id="IPR050109">
    <property type="entry name" value="HTH-type_TetR-like_transc_reg"/>
</dbReference>
<dbReference type="EMBL" id="JACJIA010000009">
    <property type="protein sequence ID" value="MBA8954569.1"/>
    <property type="molecule type" value="Genomic_DNA"/>
</dbReference>
<name>A0A7W3QPF1_ACTNM</name>